<keyword evidence="8" id="KW-1185">Reference proteome</keyword>
<protein>
    <submittedName>
        <fullName evidence="7">Cytochrome c</fullName>
    </submittedName>
</protein>
<dbReference type="InterPro" id="IPR009056">
    <property type="entry name" value="Cyt_c-like_dom"/>
</dbReference>
<dbReference type="GO" id="GO:0009055">
    <property type="term" value="F:electron transfer activity"/>
    <property type="evidence" value="ECO:0007669"/>
    <property type="project" value="InterPro"/>
</dbReference>
<evidence type="ECO:0000259" key="6">
    <source>
        <dbReference type="PROSITE" id="PS51007"/>
    </source>
</evidence>
<proteinExistence type="predicted"/>
<dbReference type="PROSITE" id="PS51257">
    <property type="entry name" value="PROKAR_LIPOPROTEIN"/>
    <property type="match status" value="1"/>
</dbReference>
<keyword evidence="2 4" id="KW-0479">Metal-binding</keyword>
<dbReference type="AlphaFoldDB" id="A0A4R0NEU4"/>
<accession>A0A4R0NEU4</accession>
<dbReference type="OrthoDB" id="9811395at2"/>
<evidence type="ECO:0000256" key="1">
    <source>
        <dbReference type="ARBA" id="ARBA00022617"/>
    </source>
</evidence>
<dbReference type="InterPro" id="IPR051459">
    <property type="entry name" value="Cytochrome_c-type_DH"/>
</dbReference>
<dbReference type="PANTHER" id="PTHR35008:SF8">
    <property type="entry name" value="ALCOHOL DEHYDROGENASE CYTOCHROME C SUBUNIT"/>
    <property type="match status" value="1"/>
</dbReference>
<dbReference type="Proteomes" id="UP000291117">
    <property type="component" value="Unassembled WGS sequence"/>
</dbReference>
<dbReference type="RefSeq" id="WP_131608516.1">
    <property type="nucleotide sequence ID" value="NZ_SJSM01000004.1"/>
</dbReference>
<dbReference type="GO" id="GO:0046872">
    <property type="term" value="F:metal ion binding"/>
    <property type="evidence" value="ECO:0007669"/>
    <property type="project" value="UniProtKB-KW"/>
</dbReference>
<evidence type="ECO:0000313" key="7">
    <source>
        <dbReference type="EMBL" id="TCC97104.1"/>
    </source>
</evidence>
<evidence type="ECO:0000256" key="5">
    <source>
        <dbReference type="SAM" id="SignalP"/>
    </source>
</evidence>
<sequence>MRRFLIGTLFLFMLATIIYSCQDAGQIKQDVYYVNGRDLYIKHCQNCHGAKGEGLGALTPPLTDTIFLKENKQNLACFIKNGIKDTITVSGQKYEGSMPAFPELYDIDIAQVMVYITNSFGNKQGMYTAEEVSTVLKNCK</sequence>
<dbReference type="InterPro" id="IPR036909">
    <property type="entry name" value="Cyt_c-like_dom_sf"/>
</dbReference>
<dbReference type="SUPFAM" id="SSF46626">
    <property type="entry name" value="Cytochrome c"/>
    <property type="match status" value="1"/>
</dbReference>
<gene>
    <name evidence="7" type="ORF">EZ444_09620</name>
</gene>
<name>A0A4R0NEU4_9SPHI</name>
<evidence type="ECO:0000256" key="3">
    <source>
        <dbReference type="ARBA" id="ARBA00023004"/>
    </source>
</evidence>
<evidence type="ECO:0000256" key="2">
    <source>
        <dbReference type="ARBA" id="ARBA00022723"/>
    </source>
</evidence>
<dbReference type="Pfam" id="PF13442">
    <property type="entry name" value="Cytochrome_CBB3"/>
    <property type="match status" value="1"/>
</dbReference>
<evidence type="ECO:0000256" key="4">
    <source>
        <dbReference type="PROSITE-ProRule" id="PRU00433"/>
    </source>
</evidence>
<keyword evidence="3 4" id="KW-0408">Iron</keyword>
<feature type="domain" description="Cytochrome c" evidence="6">
    <location>
        <begin position="31"/>
        <end position="120"/>
    </location>
</feature>
<comment type="caution">
    <text evidence="7">The sequence shown here is derived from an EMBL/GenBank/DDBJ whole genome shotgun (WGS) entry which is preliminary data.</text>
</comment>
<dbReference type="Gene3D" id="1.10.760.10">
    <property type="entry name" value="Cytochrome c-like domain"/>
    <property type="match status" value="1"/>
</dbReference>
<dbReference type="EMBL" id="SJSM01000004">
    <property type="protein sequence ID" value="TCC97104.1"/>
    <property type="molecule type" value="Genomic_DNA"/>
</dbReference>
<dbReference type="GO" id="GO:0020037">
    <property type="term" value="F:heme binding"/>
    <property type="evidence" value="ECO:0007669"/>
    <property type="project" value="InterPro"/>
</dbReference>
<feature type="signal peptide" evidence="5">
    <location>
        <begin position="1"/>
        <end position="20"/>
    </location>
</feature>
<feature type="chain" id="PRO_5020571705" evidence="5">
    <location>
        <begin position="21"/>
        <end position="140"/>
    </location>
</feature>
<dbReference type="PANTHER" id="PTHR35008">
    <property type="entry name" value="BLL4482 PROTEIN-RELATED"/>
    <property type="match status" value="1"/>
</dbReference>
<keyword evidence="5" id="KW-0732">Signal</keyword>
<dbReference type="PROSITE" id="PS51007">
    <property type="entry name" value="CYTC"/>
    <property type="match status" value="1"/>
</dbReference>
<reference evidence="7 8" key="1">
    <citation type="submission" date="2019-02" db="EMBL/GenBank/DDBJ databases">
        <title>Pedobacter sp. RP-3-8 sp. nov., isolated from Arctic soil.</title>
        <authorList>
            <person name="Dahal R.H."/>
        </authorList>
    </citation>
    <scope>NUCLEOTIDE SEQUENCE [LARGE SCALE GENOMIC DNA]</scope>
    <source>
        <strain evidence="7 8">RP-3-8</strain>
    </source>
</reference>
<keyword evidence="1 4" id="KW-0349">Heme</keyword>
<organism evidence="7 8">
    <name type="scientific">Pedobacter hiemivivus</name>
    <dbReference type="NCBI Taxonomy" id="2530454"/>
    <lineage>
        <taxon>Bacteria</taxon>
        <taxon>Pseudomonadati</taxon>
        <taxon>Bacteroidota</taxon>
        <taxon>Sphingobacteriia</taxon>
        <taxon>Sphingobacteriales</taxon>
        <taxon>Sphingobacteriaceae</taxon>
        <taxon>Pedobacter</taxon>
    </lineage>
</organism>
<evidence type="ECO:0000313" key="8">
    <source>
        <dbReference type="Proteomes" id="UP000291117"/>
    </source>
</evidence>